<sequence>MTDVRLTVLVRGRVQGVGFRYWVRGAAGDLGLRGTATNLPDGRVEVIAEGPRAACEQLLDALGSDRPPGWVGDLTHTWGTAQGLTGFRAR</sequence>
<evidence type="ECO:0000256" key="5">
    <source>
        <dbReference type="PROSITE-ProRule" id="PRU00520"/>
    </source>
</evidence>
<dbReference type="Gene3D" id="3.30.70.100">
    <property type="match status" value="1"/>
</dbReference>
<protein>
    <recommendedName>
        <fullName evidence="3 5">acylphosphatase</fullName>
        <ecNumber evidence="2 5">3.6.1.7</ecNumber>
    </recommendedName>
</protein>
<reference evidence="8" key="1">
    <citation type="submission" date="2022-05" db="EMBL/GenBank/DDBJ databases">
        <title>Jatrophihabitans sp. SB3-54 whole genome sequence.</title>
        <authorList>
            <person name="Suh M.K."/>
            <person name="Eom M.K."/>
            <person name="Kim J.S."/>
            <person name="Kim H.S."/>
            <person name="Do H.E."/>
            <person name="Shin Y.K."/>
            <person name="Lee J.-S."/>
        </authorList>
    </citation>
    <scope>NUCLEOTIDE SEQUENCE</scope>
    <source>
        <strain evidence="8">SB3-54</strain>
    </source>
</reference>
<dbReference type="PROSITE" id="PS51160">
    <property type="entry name" value="ACYLPHOSPHATASE_3"/>
    <property type="match status" value="1"/>
</dbReference>
<dbReference type="PROSITE" id="PS00150">
    <property type="entry name" value="ACYLPHOSPHATASE_1"/>
    <property type="match status" value="1"/>
</dbReference>
<dbReference type="InterPro" id="IPR020456">
    <property type="entry name" value="Acylphosphatase"/>
</dbReference>
<evidence type="ECO:0000256" key="2">
    <source>
        <dbReference type="ARBA" id="ARBA00012150"/>
    </source>
</evidence>
<dbReference type="PANTHER" id="PTHR47268">
    <property type="entry name" value="ACYLPHOSPHATASE"/>
    <property type="match status" value="1"/>
</dbReference>
<accession>A0ABY7JZS1</accession>
<dbReference type="InterPro" id="IPR001792">
    <property type="entry name" value="Acylphosphatase-like_dom"/>
</dbReference>
<name>A0ABY7JZS1_9ACTN</name>
<keyword evidence="9" id="KW-1185">Reference proteome</keyword>
<gene>
    <name evidence="8" type="ORF">M6B22_04650</name>
</gene>
<comment type="catalytic activity">
    <reaction evidence="4 5">
        <text>an acyl phosphate + H2O = a carboxylate + phosphate + H(+)</text>
        <dbReference type="Rhea" id="RHEA:14965"/>
        <dbReference type="ChEBI" id="CHEBI:15377"/>
        <dbReference type="ChEBI" id="CHEBI:15378"/>
        <dbReference type="ChEBI" id="CHEBI:29067"/>
        <dbReference type="ChEBI" id="CHEBI:43474"/>
        <dbReference type="ChEBI" id="CHEBI:59918"/>
        <dbReference type="EC" id="3.6.1.7"/>
    </reaction>
</comment>
<evidence type="ECO:0000259" key="7">
    <source>
        <dbReference type="PROSITE" id="PS51160"/>
    </source>
</evidence>
<dbReference type="EMBL" id="CP097463">
    <property type="protein sequence ID" value="WAX58062.1"/>
    <property type="molecule type" value="Genomic_DNA"/>
</dbReference>
<evidence type="ECO:0000256" key="6">
    <source>
        <dbReference type="RuleBase" id="RU004168"/>
    </source>
</evidence>
<dbReference type="Pfam" id="PF00708">
    <property type="entry name" value="Acylphosphatase"/>
    <property type="match status" value="1"/>
</dbReference>
<dbReference type="InterPro" id="IPR017968">
    <property type="entry name" value="Acylphosphatase_CS"/>
</dbReference>
<proteinExistence type="inferred from homology"/>
<dbReference type="EC" id="3.6.1.7" evidence="2 5"/>
<feature type="active site" evidence="5">
    <location>
        <position position="20"/>
    </location>
</feature>
<keyword evidence="5 8" id="KW-0378">Hydrolase</keyword>
<evidence type="ECO:0000256" key="4">
    <source>
        <dbReference type="ARBA" id="ARBA00047645"/>
    </source>
</evidence>
<feature type="active site" evidence="5">
    <location>
        <position position="38"/>
    </location>
</feature>
<dbReference type="Proteomes" id="UP001164693">
    <property type="component" value="Chromosome"/>
</dbReference>
<evidence type="ECO:0000256" key="1">
    <source>
        <dbReference type="ARBA" id="ARBA00005614"/>
    </source>
</evidence>
<dbReference type="PANTHER" id="PTHR47268:SF4">
    <property type="entry name" value="ACYLPHOSPHATASE"/>
    <property type="match status" value="1"/>
</dbReference>
<dbReference type="RefSeq" id="WP_269444611.1">
    <property type="nucleotide sequence ID" value="NZ_CP097463.1"/>
</dbReference>
<organism evidence="8 9">
    <name type="scientific">Jatrophihabitans cynanchi</name>
    <dbReference type="NCBI Taxonomy" id="2944128"/>
    <lineage>
        <taxon>Bacteria</taxon>
        <taxon>Bacillati</taxon>
        <taxon>Actinomycetota</taxon>
        <taxon>Actinomycetes</taxon>
        <taxon>Jatrophihabitantales</taxon>
        <taxon>Jatrophihabitantaceae</taxon>
        <taxon>Jatrophihabitans</taxon>
    </lineage>
</organism>
<evidence type="ECO:0000313" key="8">
    <source>
        <dbReference type="EMBL" id="WAX58062.1"/>
    </source>
</evidence>
<feature type="domain" description="Acylphosphatase-like" evidence="7">
    <location>
        <begin position="5"/>
        <end position="90"/>
    </location>
</feature>
<dbReference type="InterPro" id="IPR036046">
    <property type="entry name" value="Acylphosphatase-like_dom_sf"/>
</dbReference>
<dbReference type="GO" id="GO:0003998">
    <property type="term" value="F:acylphosphatase activity"/>
    <property type="evidence" value="ECO:0007669"/>
    <property type="project" value="UniProtKB-EC"/>
</dbReference>
<comment type="similarity">
    <text evidence="1 6">Belongs to the acylphosphatase family.</text>
</comment>
<dbReference type="SUPFAM" id="SSF54975">
    <property type="entry name" value="Acylphosphatase/BLUF domain-like"/>
    <property type="match status" value="1"/>
</dbReference>
<dbReference type="NCBIfam" id="NF010997">
    <property type="entry name" value="PRK14422.1"/>
    <property type="match status" value="1"/>
</dbReference>
<evidence type="ECO:0000256" key="3">
    <source>
        <dbReference type="ARBA" id="ARBA00015991"/>
    </source>
</evidence>
<evidence type="ECO:0000313" key="9">
    <source>
        <dbReference type="Proteomes" id="UP001164693"/>
    </source>
</evidence>